<comment type="caution">
    <text evidence="1">The sequence shown here is derived from an EMBL/GenBank/DDBJ whole genome shotgun (WGS) entry which is preliminary data.</text>
</comment>
<dbReference type="AlphaFoldDB" id="A0A0E9N311"/>
<organism evidence="1 2">
    <name type="scientific">Flavihumibacter petaseus NBRC 106054</name>
    <dbReference type="NCBI Taxonomy" id="1220578"/>
    <lineage>
        <taxon>Bacteria</taxon>
        <taxon>Pseudomonadati</taxon>
        <taxon>Bacteroidota</taxon>
        <taxon>Chitinophagia</taxon>
        <taxon>Chitinophagales</taxon>
        <taxon>Chitinophagaceae</taxon>
        <taxon>Flavihumibacter</taxon>
    </lineage>
</organism>
<name>A0A0E9N311_9BACT</name>
<keyword evidence="2" id="KW-1185">Reference proteome</keyword>
<reference evidence="1 2" key="1">
    <citation type="submission" date="2015-04" db="EMBL/GenBank/DDBJ databases">
        <title>Whole genome shotgun sequence of Flavihumibacter petaseus NBRC 106054.</title>
        <authorList>
            <person name="Miyazawa S."/>
            <person name="Hosoyama A."/>
            <person name="Hashimoto M."/>
            <person name="Noguchi M."/>
            <person name="Tsuchikane K."/>
            <person name="Ohji S."/>
            <person name="Yamazoe A."/>
            <person name="Ichikawa N."/>
            <person name="Kimura A."/>
            <person name="Fujita N."/>
        </authorList>
    </citation>
    <scope>NUCLEOTIDE SEQUENCE [LARGE SCALE GENOMIC DNA]</scope>
    <source>
        <strain evidence="1 2">NBRC 106054</strain>
    </source>
</reference>
<proteinExistence type="predicted"/>
<dbReference type="OrthoDB" id="680404at2"/>
<dbReference type="STRING" id="1220578.FPE01S_03_02160"/>
<dbReference type="Proteomes" id="UP000033121">
    <property type="component" value="Unassembled WGS sequence"/>
</dbReference>
<evidence type="ECO:0000313" key="1">
    <source>
        <dbReference type="EMBL" id="GAO44178.1"/>
    </source>
</evidence>
<dbReference type="RefSeq" id="WP_046370140.1">
    <property type="nucleotide sequence ID" value="NZ_BBWV01000003.1"/>
</dbReference>
<dbReference type="EMBL" id="BBWV01000003">
    <property type="protein sequence ID" value="GAO44178.1"/>
    <property type="molecule type" value="Genomic_DNA"/>
</dbReference>
<gene>
    <name evidence="1" type="ORF">FPE01S_03_02160</name>
</gene>
<evidence type="ECO:0000313" key="2">
    <source>
        <dbReference type="Proteomes" id="UP000033121"/>
    </source>
</evidence>
<sequence>MKKYVSLWVLLVEIVAIAALHANKDNADRIKDILLKRNQSGLIKTTPITPAPIQHPGVTE</sequence>
<protein>
    <submittedName>
        <fullName evidence="1">Uncharacterized protein</fullName>
    </submittedName>
</protein>
<accession>A0A0E9N311</accession>